<feature type="region of interest" description="Disordered" evidence="1">
    <location>
        <begin position="45"/>
        <end position="66"/>
    </location>
</feature>
<sequence>MGVLGELFPGPKISDEAGEAGDGEKFRLGPIDLENGVVTIRRTQGGGNDAAVAGTVADAGPDGDGD</sequence>
<evidence type="ECO:0000256" key="1">
    <source>
        <dbReference type="SAM" id="MobiDB-lite"/>
    </source>
</evidence>
<comment type="caution">
    <text evidence="2">The sequence shown here is derived from an EMBL/GenBank/DDBJ whole genome shotgun (WGS) entry which is preliminary data.</text>
</comment>
<gene>
    <name evidence="2" type="ORF">GCM10009836_67960</name>
</gene>
<dbReference type="RefSeq" id="WP_344426826.1">
    <property type="nucleotide sequence ID" value="NZ_BAAAQK010000028.1"/>
</dbReference>
<protein>
    <submittedName>
        <fullName evidence="2">Uncharacterized protein</fullName>
    </submittedName>
</protein>
<dbReference type="Proteomes" id="UP001500449">
    <property type="component" value="Unassembled WGS sequence"/>
</dbReference>
<evidence type="ECO:0000313" key="3">
    <source>
        <dbReference type="Proteomes" id="UP001500449"/>
    </source>
</evidence>
<feature type="region of interest" description="Disordered" evidence="1">
    <location>
        <begin position="1"/>
        <end position="28"/>
    </location>
</feature>
<evidence type="ECO:0000313" key="2">
    <source>
        <dbReference type="EMBL" id="GAA1876969.1"/>
    </source>
</evidence>
<name>A0ABN2NRA6_9PSEU</name>
<feature type="compositionally biased region" description="Low complexity" evidence="1">
    <location>
        <begin position="49"/>
        <end position="60"/>
    </location>
</feature>
<keyword evidence="3" id="KW-1185">Reference proteome</keyword>
<accession>A0ABN2NRA6</accession>
<reference evidence="2 3" key="1">
    <citation type="journal article" date="2019" name="Int. J. Syst. Evol. Microbiol.">
        <title>The Global Catalogue of Microorganisms (GCM) 10K type strain sequencing project: providing services to taxonomists for standard genome sequencing and annotation.</title>
        <authorList>
            <consortium name="The Broad Institute Genomics Platform"/>
            <consortium name="The Broad Institute Genome Sequencing Center for Infectious Disease"/>
            <person name="Wu L."/>
            <person name="Ma J."/>
        </authorList>
    </citation>
    <scope>NUCLEOTIDE SEQUENCE [LARGE SCALE GENOMIC DNA]</scope>
    <source>
        <strain evidence="2 3">JCM 16009</strain>
    </source>
</reference>
<organism evidence="2 3">
    <name type="scientific">Pseudonocardia ailaonensis</name>
    <dbReference type="NCBI Taxonomy" id="367279"/>
    <lineage>
        <taxon>Bacteria</taxon>
        <taxon>Bacillati</taxon>
        <taxon>Actinomycetota</taxon>
        <taxon>Actinomycetes</taxon>
        <taxon>Pseudonocardiales</taxon>
        <taxon>Pseudonocardiaceae</taxon>
        <taxon>Pseudonocardia</taxon>
    </lineage>
</organism>
<dbReference type="EMBL" id="BAAAQK010000028">
    <property type="protein sequence ID" value="GAA1876969.1"/>
    <property type="molecule type" value="Genomic_DNA"/>
</dbReference>
<proteinExistence type="predicted"/>